<sequence>MAMIDDRVIKIEQCLFGYSDGHRLLSSSIILGDRILNELLRKSDTPFGDIASSNKFHYSGFPIISEKIYALIKTWPAPEMNRPGCVWSHVLLIKFSDFDKIDNLSVLDFLFKRPSHNFYNYASSIELSLNGTITVPGHLQSEKLHEILNAIYSPQESNRIIYTYSPGDYIDEIYAIWSLQWPKLRRSLSFLVASSSSGNVKDLLKRNDIVFITDDRIDGNITTYSTWQYILFHWMEHDPENLREYLWSIGKFINGGRAKFPLMVEIFDSINSHEISKLTYSGVLNTLRKLNKIVKGEHEVKYSLEEIYKLRTVYTSDSQYLVYYSAAILETYSYAESLIPKEIITNLARKLSLPYDENLNLDCLLQNPMVANAQSLIKMVIDYTPIDKFLLSAYSLRSLDRICEIKNDLISKDYIYCLSSHFVIYLAKKYWTVLPYDLKLILVKKACQTNNFELLNYFNQANKLDVLMIMVVDEYFFSLDLDSKIKNELICFLIENLVLAQKQTDDYNVLYHLLCEFNFNHYIINIIPVSIIEESMTYHINNLGFNDKFKFYSFVYYKTFNNVNSNTLHLLFYSFIQLHSMLSENEFSFEGWRIIEPILPTVSYFKSWDKCYILRKSLVKLCKRNNDAMNSLRTLLNNSESLRDFLKGDGIINEYDIL</sequence>
<evidence type="ECO:0000313" key="1">
    <source>
        <dbReference type="EMBL" id="MVF02233.1"/>
    </source>
</evidence>
<dbReference type="AlphaFoldDB" id="A0ABD6HKB6"/>
<proteinExistence type="predicted"/>
<gene>
    <name evidence="1" type="ORF">GMA22_03020</name>
</gene>
<dbReference type="Pfam" id="PF20012">
    <property type="entry name" value="GAP1-N1"/>
    <property type="match status" value="1"/>
</dbReference>
<evidence type="ECO:0000313" key="2">
    <source>
        <dbReference type="Proteomes" id="UP000443014"/>
    </source>
</evidence>
<accession>A0ABD6HKB6</accession>
<comment type="caution">
    <text evidence="1">The sequence shown here is derived from an EMBL/GenBank/DDBJ whole genome shotgun (WGS) entry which is preliminary data.</text>
</comment>
<protein>
    <submittedName>
        <fullName evidence="1">Uncharacterized protein</fullName>
    </submittedName>
</protein>
<dbReference type="EMBL" id="WNKC01000001">
    <property type="protein sequence ID" value="MVF02233.1"/>
    <property type="molecule type" value="Genomic_DNA"/>
</dbReference>
<dbReference type="RefSeq" id="WP_156865365.1">
    <property type="nucleotide sequence ID" value="NZ_WNKC01000001.1"/>
</dbReference>
<name>A0ABD6HKB6_SERMA</name>
<organism evidence="1 2">
    <name type="scientific">Serratia marcescens</name>
    <dbReference type="NCBI Taxonomy" id="615"/>
    <lineage>
        <taxon>Bacteria</taxon>
        <taxon>Pseudomonadati</taxon>
        <taxon>Pseudomonadota</taxon>
        <taxon>Gammaproteobacteria</taxon>
        <taxon>Enterobacterales</taxon>
        <taxon>Yersiniaceae</taxon>
        <taxon>Serratia</taxon>
    </lineage>
</organism>
<reference evidence="1 2" key="1">
    <citation type="submission" date="2019-11" db="EMBL/GenBank/DDBJ databases">
        <title>Whole genome sequence of a plant growth promoting strain Serratia marcescens BTL07 isolated from the rhizoplane of Chili (Capsicum annuum).</title>
        <authorList>
            <person name="Dutta S."/>
            <person name="Khatun A."/>
            <person name="Gupta D.R."/>
            <person name="Surovy M.Z."/>
            <person name="Rahman M.M."/>
            <person name="Mahmud N.U."/>
            <person name="Emes R."/>
            <person name="Warry A."/>
            <person name="West H."/>
            <person name="Clarke M.L."/>
            <person name="Islam M.T."/>
        </authorList>
    </citation>
    <scope>NUCLEOTIDE SEQUENCE [LARGE SCALE GENOMIC DNA]</scope>
    <source>
        <strain evidence="1 2">BTL07</strain>
    </source>
</reference>
<dbReference type="Proteomes" id="UP000443014">
    <property type="component" value="Unassembled WGS sequence"/>
</dbReference>